<reference evidence="2" key="1">
    <citation type="journal article" date="2019" name="Int. J. Syst. Evol. Microbiol.">
        <title>The Global Catalogue of Microorganisms (GCM) 10K type strain sequencing project: providing services to taxonomists for standard genome sequencing and annotation.</title>
        <authorList>
            <consortium name="The Broad Institute Genomics Platform"/>
            <consortium name="The Broad Institute Genome Sequencing Center for Infectious Disease"/>
            <person name="Wu L."/>
            <person name="Ma J."/>
        </authorList>
    </citation>
    <scope>NUCLEOTIDE SEQUENCE [LARGE SCALE GENOMIC DNA]</scope>
    <source>
        <strain evidence="2">CGMCC 4.7241</strain>
    </source>
</reference>
<evidence type="ECO:0000313" key="1">
    <source>
        <dbReference type="EMBL" id="MFC3761854.1"/>
    </source>
</evidence>
<protein>
    <submittedName>
        <fullName evidence="1">Uncharacterized protein</fullName>
    </submittedName>
</protein>
<accession>A0ABV7YAJ4</accession>
<proteinExistence type="predicted"/>
<gene>
    <name evidence="1" type="ORF">ACFOUW_13500</name>
</gene>
<comment type="caution">
    <text evidence="1">The sequence shown here is derived from an EMBL/GenBank/DDBJ whole genome shotgun (WGS) entry which is preliminary data.</text>
</comment>
<dbReference type="RefSeq" id="WP_205118374.1">
    <property type="nucleotide sequence ID" value="NZ_JAFBCM010000001.1"/>
</dbReference>
<organism evidence="1 2">
    <name type="scientific">Tenggerimyces flavus</name>
    <dbReference type="NCBI Taxonomy" id="1708749"/>
    <lineage>
        <taxon>Bacteria</taxon>
        <taxon>Bacillati</taxon>
        <taxon>Actinomycetota</taxon>
        <taxon>Actinomycetes</taxon>
        <taxon>Propionibacteriales</taxon>
        <taxon>Nocardioidaceae</taxon>
        <taxon>Tenggerimyces</taxon>
    </lineage>
</organism>
<sequence length="62" mass="6529">MDNAATVVGDTEVDRTVSPADVDRRVTGLRIASGTLRATCSTPAEDHEGAISAGFRRIRTKG</sequence>
<keyword evidence="2" id="KW-1185">Reference proteome</keyword>
<name>A0ABV7YAJ4_9ACTN</name>
<dbReference type="EMBL" id="JBHRZH010000010">
    <property type="protein sequence ID" value="MFC3761854.1"/>
    <property type="molecule type" value="Genomic_DNA"/>
</dbReference>
<dbReference type="Proteomes" id="UP001595699">
    <property type="component" value="Unassembled WGS sequence"/>
</dbReference>
<evidence type="ECO:0000313" key="2">
    <source>
        <dbReference type="Proteomes" id="UP001595699"/>
    </source>
</evidence>